<organism evidence="1 2">
    <name type="scientific">Paraburkholderia solitsugae</name>
    <dbReference type="NCBI Taxonomy" id="2675748"/>
    <lineage>
        <taxon>Bacteria</taxon>
        <taxon>Pseudomonadati</taxon>
        <taxon>Pseudomonadota</taxon>
        <taxon>Betaproteobacteria</taxon>
        <taxon>Burkholderiales</taxon>
        <taxon>Burkholderiaceae</taxon>
        <taxon>Paraburkholderia</taxon>
    </lineage>
</organism>
<protein>
    <submittedName>
        <fullName evidence="1">Uncharacterized protein</fullName>
    </submittedName>
</protein>
<sequence>MIEWLWSKEYRLWWHLPPLFNPGNFFEREENIYGRVVSCNMLALPRELEMEIDGFVEVTDSATHALMRLSS</sequence>
<evidence type="ECO:0000313" key="2">
    <source>
        <dbReference type="Proteomes" id="UP000652198"/>
    </source>
</evidence>
<proteinExistence type="predicted"/>
<keyword evidence="2" id="KW-1185">Reference proteome</keyword>
<comment type="caution">
    <text evidence="1">The sequence shown here is derived from an EMBL/GenBank/DDBJ whole genome shotgun (WGS) entry which is preliminary data.</text>
</comment>
<evidence type="ECO:0000313" key="1">
    <source>
        <dbReference type="EMBL" id="NPT42668.1"/>
    </source>
</evidence>
<gene>
    <name evidence="1" type="ORF">GNZ12_15385</name>
</gene>
<dbReference type="EMBL" id="WOEY01000063">
    <property type="protein sequence ID" value="NPT42668.1"/>
    <property type="molecule type" value="Genomic_DNA"/>
</dbReference>
<accession>A0ABX2BS53</accession>
<dbReference type="Proteomes" id="UP000652198">
    <property type="component" value="Unassembled WGS sequence"/>
</dbReference>
<name>A0ABX2BS53_9BURK</name>
<reference evidence="1 2" key="1">
    <citation type="submission" date="2019-11" db="EMBL/GenBank/DDBJ databases">
        <title>Metabolism of dissolved organic matter in forest soils.</title>
        <authorList>
            <person name="Cyle K.T."/>
            <person name="Wilhelm R.C."/>
            <person name="Martinez C.E."/>
        </authorList>
    </citation>
    <scope>NUCLEOTIDE SEQUENCE [LARGE SCALE GENOMIC DNA]</scope>
    <source>
        <strain evidence="1 2">1N</strain>
    </source>
</reference>